<dbReference type="Proteomes" id="UP000798662">
    <property type="component" value="Chromosome 2"/>
</dbReference>
<reference evidence="1" key="1">
    <citation type="submission" date="2019-11" db="EMBL/GenBank/DDBJ databases">
        <title>Nori genome reveals adaptations in red seaweeds to the harsh intertidal environment.</title>
        <authorList>
            <person name="Wang D."/>
            <person name="Mao Y."/>
        </authorList>
    </citation>
    <scope>NUCLEOTIDE SEQUENCE</scope>
    <source>
        <tissue evidence="1">Gametophyte</tissue>
    </source>
</reference>
<sequence length="3056" mass="312528">MWTTAMAEHPSPLASDAALQLQNTLGDCSGRLPSDMSLSEVRKSAVVFANLLAAPSGEQVLKETCLGLCQLFGDGIQNERIQAILDAAVVPRLVALLQTAVAAPSYAPQLPSSQGHGASGATWPEDPGSGAVQMPVSVPFSAVPPAVQSAALQVIGNIACGDDRQTQVIIDCAALPCLRELLSSHERGIRKECCWIVSNITESAHQVKDVLDAGILPPLLRLVEYQDTACREDATWGLYNITANRDSEQIATLAELGGVRALCGLLHCTKELDVLWKGCSTVAAVALKGIRNILAVGEADASSVTAADLAANRRGAASALNRMAAYVADAHGVERIEALMTHGSPDVRTRARGILQGFFGTEPQPVADSGPVGEAGSHSHLESSGRAHHHHHHHHHHHQHSPGGGGGGRSVAGLARATQRMRISGSPRTGECGGAAPPPSESSSSSGSSVSEPGNMRLTSASPLDTDAAAVCTGCSDCDSRLDRAADTRVPGTGGIDEEDEDDDDDDDEEEEEDSDGDLIPLPPPSCHCVLCTEDRPLRDGRPPARRARRPSSSMTGSSAAATRASESSVAGGYPVDHALIATGASAFTPAEGRSDARRIGATSSLAHGSDDSQLAQPAPPPPPPSDPPCDYCGGGGHLGDSRAALAAKLGRAVRLGHAHCLAVLLEAMTWSQRGAAIEAPALLHPGSSAMPPPPSATSHLDASRAIASTGMAQATDAAAPSSLPAVVLAAQLGKVSCLRLLVARCRPELDATYGRKRLTPLAWAAHKGYLGCCQALLMEGASAAARCADGVTALHLAASSGGHVSLVRLLLAHNAPVKAQSAKKQTPLCLAAQKGYVRIVRLLLQHGADPNNEDNGKYTPLHLAASNGHEECAESLIGAGANVDASTSSGVTPIHYAVQGRHARVVQLLVQASAEVKCFRNPLLLIAADDGSAEVVRVLLDANAPTDCRANLKVMINKDADVEDTLTPLHLAASKGHTEVVELLLAHGADVNSRTAKLWTALDFAVLNAHPSCAHALLDHGAYVDPKSKLSARGGGTLVTHAAGHGNRDIVRRLVERIRQQDEASKSQALASFSTGPASSVGGEPSRGHVARSDGSSSVRMASPDEVTSFPVGSSVGDSGASGSALAYQTFPASAVEGGARWAGSAASAPPAGEATAAYTSPAVMGYTTDPLHGPMRSALYTPGQYVGFDLGIDSISMGAMTPAQLEHLQMQQHHQLQFQQLQQQQQRLRQDSGASEHDSTMLPPLLPYSGAAGPMYAAPTLSRGPALESAAFAVQPPYYDASSQYMSAALSSFAMPAPGSSTFQDDVNVRLSLAIDVARAFPPPPPSPLIGGSSSVHALTMNPMLPGSTSDTRGVLFPRATGMNMAIDPANMTAALQQHLALTPPVSAADVLLQIPLPQLEDAGSFPFVSASVTLLAHETAGGGSEDLASVSDDFLPQSPDVEPEHPVSTNVHYATTSMPLVPPVPAVWTPDLDQSLLPSTPSVEGSLSDGGLRASDPSAIACGADGSAMLRDDGVNDGASVSGSSVGGAPRSTHRRRGQSKDEREGSARVREQRRRESEAFDARERLDDAISSRSPAALTEAIAHANKLVVQLAAGSSASAAAPASARAAAAESRLLADADNARTVLAQVTAEERRAKETKAAAAAASRRESARRLLSEAVSAALAGGDPRVLVRAIHRARRSSTTLGALDDDIAAAQAASTALAGAEEALSKLTAACVDAGLDDLRAAMSRAQAAMDACRQLGAEDAAIARICAGSDAASSGSSAGQKSTTKTFQQRLTEAEQRVDVLATARLVEAQGLAQAEDAELQAVESLEQAAARFESTDPNGACSVSDGSQPRGADKPSSALAALESAMEEAERVTRPGEAGTKARRRIEAARRTFTKGVKAARKRLRQAQSRAVGPADLPSLEASLSSARSLQVAALSEDIAAAALRADQLREQSAMVAELAAARDANDVSRLLAVRGRLNDLGLFHEAEVARSHADAVAKEISTRDLMTAASEDAQRVLDAWREACVDGDSADAGEAAFADASADDAAGTSPTGSDAAKLSTDVSLSSLTPTPAALSAWSWPDGEKLVKLVRKASQFDDRLMELAQRLRLQAGELAVIGRTVLASPVVHVDAPSLAAAISSYRRSFLTSSPASVSGATSPLSAGKQKVSADALAESVVDRKNRRKKRAKGGTAPLLSDVGKGGSEAVADANEAGMLLPTVFLEEMDAVASEAALAAATADLEKLQVAEQQLVLDEVEAAKESAAALIRPRRSPGTASGRRSVTSSLHGASGHSGADDGGRGTGKNYATSSESSRKGHSAGLVSPGRPGRPATGSGVDVATSLHGPGSSPGAKGSLANKVVSLPLTDRKPMAGGGHGPSGLPAGPSSLPSSSVPLSASKKRSALHVLQPPGIKPAPVSSTSPVPPTFRPAVVSGGPVPPSVPPTFPPSAMTGRSLVPSRTAALSLSATPYVPPSPTTRPRSAPAPPFLPAPAPPPPPLVHQRQHFHPHHRQHALAAAVAAAAAFNQHHPPQQTSQLSQPIIPLPPSSHPPPPPPPPPPQQQQQQVNGRAFPPLSGTSFPSSSGIVSGLPGLGIGSAPGFYGGQMGMPLMPTVPASTPGIRGVRPLHQSMSMGELTGRGEVGHPTVDRALVEASPSFVSLLPGCDHYFLAFGDGAMLRCVHCHSLLEATSTDLLHRVQRRAAHGLPASSSLAGDLPTTSATPPLFNSRGGPASGSGLPSSLVPPLQPGGLGGHTNGGLRGSRLKAPRNSSFGNISAAASTGVSGATTVGAGSSGIPRFISGGGSGGGRWAASGAAVGGGSGTSSPTFSASRLPASGAGSHSPSLSATSPAYGSMATPLSGRFGGGGSGNVGGASAGVGSAVRIIGDAPDDGSRAVGLAHAREAASRASSSLLLSAAARGREFHPAKPLPLPPRSPHSTAASALQLPPLQQPHHHHGHDGGHPSLGGPPGSLSRPPLGAPHRRPPSDARPPGMGGAFSASLTAVMAPREDPHGPAVERRPPPTDLGSDFAQEDFGFDIDSILNDADPADMASLATGRGDSSSSGRRTG</sequence>
<proteinExistence type="predicted"/>
<dbReference type="EMBL" id="CM020619">
    <property type="protein sequence ID" value="KAK1864782.1"/>
    <property type="molecule type" value="Genomic_DNA"/>
</dbReference>
<name>A0ACC3C3P3_PYRYE</name>
<comment type="caution">
    <text evidence="1">The sequence shown here is derived from an EMBL/GenBank/DDBJ whole genome shotgun (WGS) entry which is preliminary data.</text>
</comment>
<accession>A0ACC3C3P3</accession>
<keyword evidence="2" id="KW-1185">Reference proteome</keyword>
<protein>
    <submittedName>
        <fullName evidence="1">Uncharacterized protein</fullName>
    </submittedName>
</protein>
<gene>
    <name evidence="1" type="ORF">I4F81_007325</name>
</gene>
<evidence type="ECO:0000313" key="1">
    <source>
        <dbReference type="EMBL" id="KAK1864782.1"/>
    </source>
</evidence>
<evidence type="ECO:0000313" key="2">
    <source>
        <dbReference type="Proteomes" id="UP000798662"/>
    </source>
</evidence>
<organism evidence="1 2">
    <name type="scientific">Pyropia yezoensis</name>
    <name type="common">Susabi-nori</name>
    <name type="synonym">Porphyra yezoensis</name>
    <dbReference type="NCBI Taxonomy" id="2788"/>
    <lineage>
        <taxon>Eukaryota</taxon>
        <taxon>Rhodophyta</taxon>
        <taxon>Bangiophyceae</taxon>
        <taxon>Bangiales</taxon>
        <taxon>Bangiaceae</taxon>
        <taxon>Pyropia</taxon>
    </lineage>
</organism>